<comment type="caution">
    <text evidence="3">The sequence shown here is derived from an EMBL/GenBank/DDBJ whole genome shotgun (WGS) entry which is preliminary data.</text>
</comment>
<keyword evidence="2" id="KW-0472">Membrane</keyword>
<keyword evidence="4" id="KW-1185">Reference proteome</keyword>
<proteinExistence type="predicted"/>
<keyword evidence="2" id="KW-0812">Transmembrane</keyword>
<dbReference type="AlphaFoldDB" id="A0A9Q4C4X9"/>
<evidence type="ECO:0000313" key="4">
    <source>
        <dbReference type="Proteomes" id="UP001149411"/>
    </source>
</evidence>
<evidence type="ECO:0000313" key="3">
    <source>
        <dbReference type="EMBL" id="MCX2818386.1"/>
    </source>
</evidence>
<evidence type="ECO:0000256" key="2">
    <source>
        <dbReference type="SAM" id="Phobius"/>
    </source>
</evidence>
<accession>A0A9Q4C4X9</accession>
<dbReference type="RefSeq" id="WP_266086203.1">
    <property type="nucleotide sequence ID" value="NZ_RKLV01000003.1"/>
</dbReference>
<feature type="compositionally biased region" description="Basic and acidic residues" evidence="1">
    <location>
        <begin position="301"/>
        <end position="310"/>
    </location>
</feature>
<name>A0A9Q4C4X9_9EURY</name>
<gene>
    <name evidence="3" type="ORF">EGH25_03340</name>
</gene>
<feature type="region of interest" description="Disordered" evidence="1">
    <location>
        <begin position="253"/>
        <end position="310"/>
    </location>
</feature>
<dbReference type="EMBL" id="RKLV01000003">
    <property type="protein sequence ID" value="MCX2818386.1"/>
    <property type="molecule type" value="Genomic_DNA"/>
</dbReference>
<dbReference type="Proteomes" id="UP001149411">
    <property type="component" value="Unassembled WGS sequence"/>
</dbReference>
<evidence type="ECO:0000256" key="1">
    <source>
        <dbReference type="SAM" id="MobiDB-lite"/>
    </source>
</evidence>
<feature type="transmembrane region" description="Helical" evidence="2">
    <location>
        <begin position="46"/>
        <end position="71"/>
    </location>
</feature>
<protein>
    <submittedName>
        <fullName evidence="3">Uncharacterized protein</fullName>
    </submittedName>
</protein>
<reference evidence="3" key="1">
    <citation type="submission" date="2022-09" db="EMBL/GenBank/DDBJ databases">
        <title>Haloadaptaus new haloarchaeum isolated from saline soil.</title>
        <authorList>
            <person name="Duran-Viseras A."/>
            <person name="Sanchez-Porro C."/>
            <person name="Ventosa A."/>
        </authorList>
    </citation>
    <scope>NUCLEOTIDE SEQUENCE</scope>
    <source>
        <strain evidence="3">F3-133</strain>
    </source>
</reference>
<organism evidence="3 4">
    <name type="scientific">Halorutilus salinus</name>
    <dbReference type="NCBI Taxonomy" id="2487751"/>
    <lineage>
        <taxon>Archaea</taxon>
        <taxon>Methanobacteriati</taxon>
        <taxon>Methanobacteriota</taxon>
        <taxon>Stenosarchaea group</taxon>
        <taxon>Halobacteria</taxon>
        <taxon>Halorutilales</taxon>
        <taxon>Halorutilaceae</taxon>
        <taxon>Halorutilus</taxon>
    </lineage>
</organism>
<sequence>MRRSRGIKFACDGTTRFGTCGQNGEASGLAPEVLHSLLLAGAPLEFIYAPVFPAVLLFFALSLLVTTIAYATRSPSTDSDELHHRLVSVVRGLEDIDDENREKLGEHVRAVAQALTGVAVPSRVTLDDGSVPVVLPATEPPIYESDGADDLTGRIRETGLTGYAVDGGDVMLVKNGTPTVYYLAEEDRFGHADVLPDGRFENARLYADAYVFVDAVESVVPEPGSSSSVEGDEWAEDAVDAVEDVQDDVDALLAVDEKRDEKTVTSSDGAEEDDGSDEEDDTDDQTGRIDVGGDELDLDEMFDKADEMFD</sequence>
<keyword evidence="2" id="KW-1133">Transmembrane helix</keyword>
<feature type="compositionally biased region" description="Acidic residues" evidence="1">
    <location>
        <begin position="269"/>
        <end position="284"/>
    </location>
</feature>